<protein>
    <submittedName>
        <fullName evidence="2">Uncharacterized protein</fullName>
    </submittedName>
</protein>
<organism evidence="2 3">
    <name type="scientific">Tagetes erecta</name>
    <name type="common">African marigold</name>
    <dbReference type="NCBI Taxonomy" id="13708"/>
    <lineage>
        <taxon>Eukaryota</taxon>
        <taxon>Viridiplantae</taxon>
        <taxon>Streptophyta</taxon>
        <taxon>Embryophyta</taxon>
        <taxon>Tracheophyta</taxon>
        <taxon>Spermatophyta</taxon>
        <taxon>Magnoliopsida</taxon>
        <taxon>eudicotyledons</taxon>
        <taxon>Gunneridae</taxon>
        <taxon>Pentapetalae</taxon>
        <taxon>asterids</taxon>
        <taxon>campanulids</taxon>
        <taxon>Asterales</taxon>
        <taxon>Asteraceae</taxon>
        <taxon>Asteroideae</taxon>
        <taxon>Heliantheae alliance</taxon>
        <taxon>Tageteae</taxon>
        <taxon>Tagetes</taxon>
    </lineage>
</organism>
<feature type="compositionally biased region" description="Gly residues" evidence="1">
    <location>
        <begin position="13"/>
        <end position="22"/>
    </location>
</feature>
<reference evidence="2" key="1">
    <citation type="journal article" date="2023" name="bioRxiv">
        <title>Improved chromosome-level genome assembly for marigold (Tagetes erecta).</title>
        <authorList>
            <person name="Jiang F."/>
            <person name="Yuan L."/>
            <person name="Wang S."/>
            <person name="Wang H."/>
            <person name="Xu D."/>
            <person name="Wang A."/>
            <person name="Fan W."/>
        </authorList>
    </citation>
    <scope>NUCLEOTIDE SEQUENCE</scope>
    <source>
        <strain evidence="2">WSJ</strain>
        <tissue evidence="2">Leaf</tissue>
    </source>
</reference>
<accession>A0AAD8K5B7</accession>
<name>A0AAD8K5B7_TARER</name>
<evidence type="ECO:0000313" key="3">
    <source>
        <dbReference type="Proteomes" id="UP001229421"/>
    </source>
</evidence>
<proteinExistence type="predicted"/>
<gene>
    <name evidence="2" type="ORF">QVD17_30436</name>
</gene>
<dbReference type="AlphaFoldDB" id="A0AAD8K5B7"/>
<keyword evidence="3" id="KW-1185">Reference proteome</keyword>
<feature type="region of interest" description="Disordered" evidence="1">
    <location>
        <begin position="1"/>
        <end position="26"/>
    </location>
</feature>
<comment type="caution">
    <text evidence="2">The sequence shown here is derived from an EMBL/GenBank/DDBJ whole genome shotgun (WGS) entry which is preliminary data.</text>
</comment>
<evidence type="ECO:0000256" key="1">
    <source>
        <dbReference type="SAM" id="MobiDB-lite"/>
    </source>
</evidence>
<evidence type="ECO:0000313" key="2">
    <source>
        <dbReference type="EMBL" id="KAK1414686.1"/>
    </source>
</evidence>
<sequence>MVQTGKSRKDFGGFSGAGGSGTGKETEVTDDFCLDIDTNLGGEEVIADKEKETEMKLIDKEVEEEQLVDYDSEPEYYETEEKEMIDLHLLLWSWLSYIRSKSKAIVSSLSNGPDLSCWKAK</sequence>
<dbReference type="EMBL" id="JAUHHV010000008">
    <property type="protein sequence ID" value="KAK1414686.1"/>
    <property type="molecule type" value="Genomic_DNA"/>
</dbReference>
<dbReference type="Proteomes" id="UP001229421">
    <property type="component" value="Unassembled WGS sequence"/>
</dbReference>